<feature type="region of interest" description="Disordered" evidence="10">
    <location>
        <begin position="137"/>
        <end position="449"/>
    </location>
</feature>
<feature type="compositionally biased region" description="Low complexity" evidence="10">
    <location>
        <begin position="256"/>
        <end position="272"/>
    </location>
</feature>
<accession>A0A139ALJ9</accession>
<protein>
    <recommendedName>
        <fullName evidence="9">TRAF3-interacting protein 1</fullName>
    </recommendedName>
</protein>
<dbReference type="GO" id="GO:0048731">
    <property type="term" value="P:system development"/>
    <property type="evidence" value="ECO:0007669"/>
    <property type="project" value="UniProtKB-ARBA"/>
</dbReference>
<evidence type="ECO:0000313" key="13">
    <source>
        <dbReference type="EMBL" id="KXS17640.1"/>
    </source>
</evidence>
<feature type="domain" description="TRAF3-interacting protein 1 N-terminal" evidence="11">
    <location>
        <begin position="17"/>
        <end position="126"/>
    </location>
</feature>
<keyword evidence="7" id="KW-0966">Cell projection</keyword>
<evidence type="ECO:0000256" key="9">
    <source>
        <dbReference type="ARBA" id="ARBA00070492"/>
    </source>
</evidence>
<dbReference type="InterPro" id="IPR042576">
    <property type="entry name" value="TRAF3IP1_N_sf"/>
</dbReference>
<evidence type="ECO:0000313" key="14">
    <source>
        <dbReference type="Proteomes" id="UP000070544"/>
    </source>
</evidence>
<keyword evidence="14" id="KW-1185">Reference proteome</keyword>
<feature type="compositionally biased region" description="Polar residues" evidence="10">
    <location>
        <begin position="223"/>
        <end position="255"/>
    </location>
</feature>
<evidence type="ECO:0000256" key="8">
    <source>
        <dbReference type="ARBA" id="ARBA00043971"/>
    </source>
</evidence>
<evidence type="ECO:0000256" key="6">
    <source>
        <dbReference type="ARBA" id="ARBA00023212"/>
    </source>
</evidence>
<evidence type="ECO:0000256" key="1">
    <source>
        <dbReference type="ARBA" id="ARBA00004120"/>
    </source>
</evidence>
<dbReference type="Gene3D" id="1.10.418.50">
    <property type="entry name" value="Microtubule-binding protein MIP-T3"/>
    <property type="match status" value="1"/>
</dbReference>
<dbReference type="GO" id="GO:0048513">
    <property type="term" value="P:animal organ development"/>
    <property type="evidence" value="ECO:0007669"/>
    <property type="project" value="UniProtKB-ARBA"/>
</dbReference>
<evidence type="ECO:0000256" key="4">
    <source>
        <dbReference type="ARBA" id="ARBA00022794"/>
    </source>
</evidence>
<sequence>MSNAAPPPVSPQLDAAIKGTQAAMAQLIKRTPLTSKLLAKPPFRFLHDLITEAMRSSGFATGLYSDAELNSENVKEKDAKIAWLAKMADCIAFTLGEPVRLNPNKVVAGLDPEITNEFLQQLSRASQMDGTAAVKRVLGGERQRPSAKSSSPDKVLVDKDKAPPLPTPTPVAPPPTTATATTSSLRHKKDSEKDREKEKDKSSPLASKDGRGPKSSLKDSAKKTSASSNALTTSRSSNQALSPSGATKTVPAPQTSSSQSQRRSSKTPAQPAALPPPSPIPPPSAELPVPSPITLADERPTTPRAAQLEPEPRRTPVTDTRSADLDPPDQDTLEQTNPTVAAYLPIPSSALLPHQQPPPNDADAVPQVSPFTDVEPTAPTSGEQVSAQDDEPRVTGLVARRPIRPTTARAPPPRRNPVVDAGDACNSAPPPPVIVEDGPVSRPGDSGDADDDEEFVKVAGPGMVLAAGLQEGFGGPGGMTGAGWEEADATRWQDPSPSTGDHRTRLARLVDQVRTAAAAAGPLAALLELAGEDVDGMGGEEEQWRKEAGEWEARWRGEERETKAALEPVERQIREVEELIAAEHDRISSLKATVFQNETEIVRVAKSVIGGWK</sequence>
<dbReference type="GO" id="GO:0005930">
    <property type="term" value="C:axoneme"/>
    <property type="evidence" value="ECO:0007669"/>
    <property type="project" value="UniProtKB-SubCell"/>
</dbReference>
<evidence type="ECO:0000256" key="7">
    <source>
        <dbReference type="ARBA" id="ARBA00023273"/>
    </source>
</evidence>
<evidence type="ECO:0000259" key="12">
    <source>
        <dbReference type="Pfam" id="PF17749"/>
    </source>
</evidence>
<evidence type="ECO:0000259" key="11">
    <source>
        <dbReference type="Pfam" id="PF10243"/>
    </source>
</evidence>
<keyword evidence="4" id="KW-0970">Cilium biogenesis/degradation</keyword>
<dbReference type="OMA" id="FRFLMDV"/>
<feature type="compositionally biased region" description="Polar residues" evidence="10">
    <location>
        <begin position="378"/>
        <end position="387"/>
    </location>
</feature>
<keyword evidence="3" id="KW-0963">Cytoplasm</keyword>
<dbReference type="PANTHER" id="PTHR31363:SF0">
    <property type="entry name" value="TRAF3-INTERACTING PROTEIN 1"/>
    <property type="match status" value="1"/>
</dbReference>
<dbReference type="GO" id="GO:0060271">
    <property type="term" value="P:cilium assembly"/>
    <property type="evidence" value="ECO:0007669"/>
    <property type="project" value="TreeGrafter"/>
</dbReference>
<dbReference type="FunFam" id="1.10.418.50:FF:000001">
    <property type="entry name" value="TRAF3-interacting protein 1 isoform X1"/>
    <property type="match status" value="1"/>
</dbReference>
<feature type="domain" description="TRAF3-interacting protein 1 C-terminal" evidence="12">
    <location>
        <begin position="504"/>
        <end position="608"/>
    </location>
</feature>
<dbReference type="Proteomes" id="UP000070544">
    <property type="component" value="Unassembled WGS sequence"/>
</dbReference>
<dbReference type="InterPro" id="IPR018799">
    <property type="entry name" value="TRAF3IP1"/>
</dbReference>
<dbReference type="GO" id="GO:0030992">
    <property type="term" value="C:intraciliary transport particle B"/>
    <property type="evidence" value="ECO:0007669"/>
    <property type="project" value="TreeGrafter"/>
</dbReference>
<dbReference type="GO" id="GO:0036064">
    <property type="term" value="C:ciliary basal body"/>
    <property type="evidence" value="ECO:0007669"/>
    <property type="project" value="TreeGrafter"/>
</dbReference>
<reference evidence="13 14" key="1">
    <citation type="journal article" date="2015" name="Genome Biol. Evol.">
        <title>Phylogenomic analyses indicate that early fungi evolved digesting cell walls of algal ancestors of land plants.</title>
        <authorList>
            <person name="Chang Y."/>
            <person name="Wang S."/>
            <person name="Sekimoto S."/>
            <person name="Aerts A.L."/>
            <person name="Choi C."/>
            <person name="Clum A."/>
            <person name="LaButti K.M."/>
            <person name="Lindquist E.A."/>
            <person name="Yee Ngan C."/>
            <person name="Ohm R.A."/>
            <person name="Salamov A.A."/>
            <person name="Grigoriev I.V."/>
            <person name="Spatafora J.W."/>
            <person name="Berbee M.L."/>
        </authorList>
    </citation>
    <scope>NUCLEOTIDE SEQUENCE [LARGE SCALE GENOMIC DNA]</scope>
    <source>
        <strain evidence="13 14">JEL478</strain>
    </source>
</reference>
<dbReference type="EMBL" id="KQ965746">
    <property type="protein sequence ID" value="KXS17640.1"/>
    <property type="molecule type" value="Genomic_DNA"/>
</dbReference>
<dbReference type="PANTHER" id="PTHR31363">
    <property type="entry name" value="TRAF3-INTERACTING PROTEIN 1"/>
    <property type="match status" value="1"/>
</dbReference>
<evidence type="ECO:0000256" key="2">
    <source>
        <dbReference type="ARBA" id="ARBA00004430"/>
    </source>
</evidence>
<dbReference type="Pfam" id="PF10243">
    <property type="entry name" value="MIP-T3"/>
    <property type="match status" value="1"/>
</dbReference>
<feature type="compositionally biased region" description="Pro residues" evidence="10">
    <location>
        <begin position="273"/>
        <end position="291"/>
    </location>
</feature>
<feature type="compositionally biased region" description="Basic and acidic residues" evidence="10">
    <location>
        <begin position="189"/>
        <end position="222"/>
    </location>
</feature>
<comment type="similarity">
    <text evidence="8">Belongs to the TRAF3IP1 family.</text>
</comment>
<dbReference type="InterPro" id="IPR040468">
    <property type="entry name" value="TRAF3IP1_N"/>
</dbReference>
<organism evidence="13 14">
    <name type="scientific">Gonapodya prolifera (strain JEL478)</name>
    <name type="common">Monoblepharis prolifera</name>
    <dbReference type="NCBI Taxonomy" id="1344416"/>
    <lineage>
        <taxon>Eukaryota</taxon>
        <taxon>Fungi</taxon>
        <taxon>Fungi incertae sedis</taxon>
        <taxon>Chytridiomycota</taxon>
        <taxon>Chytridiomycota incertae sedis</taxon>
        <taxon>Monoblepharidomycetes</taxon>
        <taxon>Monoblepharidales</taxon>
        <taxon>Gonapodyaceae</taxon>
        <taxon>Gonapodya</taxon>
    </lineage>
</organism>
<dbReference type="STRING" id="1344416.A0A139ALJ9"/>
<dbReference type="GO" id="GO:0042073">
    <property type="term" value="P:intraciliary transport"/>
    <property type="evidence" value="ECO:0007669"/>
    <property type="project" value="TreeGrafter"/>
</dbReference>
<feature type="compositionally biased region" description="Pro residues" evidence="10">
    <location>
        <begin position="163"/>
        <end position="176"/>
    </location>
</feature>
<keyword evidence="5" id="KW-0175">Coiled coil</keyword>
<evidence type="ECO:0000256" key="5">
    <source>
        <dbReference type="ARBA" id="ARBA00023054"/>
    </source>
</evidence>
<name>A0A139ALJ9_GONPJ</name>
<gene>
    <name evidence="13" type="ORF">M427DRAFT_54563</name>
</gene>
<dbReference type="OrthoDB" id="10258914at2759"/>
<proteinExistence type="inferred from homology"/>
<feature type="compositionally biased region" description="Basic and acidic residues" evidence="10">
    <location>
        <begin position="310"/>
        <end position="324"/>
    </location>
</feature>
<dbReference type="InterPro" id="IPR041476">
    <property type="entry name" value="TRAF3IP1_C"/>
</dbReference>
<dbReference type="Pfam" id="PF17749">
    <property type="entry name" value="MIP-T3_C"/>
    <property type="match status" value="1"/>
</dbReference>
<dbReference type="GO" id="GO:0008017">
    <property type="term" value="F:microtubule binding"/>
    <property type="evidence" value="ECO:0007669"/>
    <property type="project" value="InterPro"/>
</dbReference>
<dbReference type="AlphaFoldDB" id="A0A139ALJ9"/>
<evidence type="ECO:0000256" key="3">
    <source>
        <dbReference type="ARBA" id="ARBA00022490"/>
    </source>
</evidence>
<comment type="subcellular location">
    <subcellularLocation>
        <location evidence="2">Cytoplasm</location>
        <location evidence="2">Cytoskeleton</location>
        <location evidence="2">Cilium axoneme</location>
    </subcellularLocation>
    <subcellularLocation>
        <location evidence="1">Cytoplasm</location>
        <location evidence="1">Cytoskeleton</location>
        <location evidence="1">Cilium basal body</location>
    </subcellularLocation>
</comment>
<evidence type="ECO:0000256" key="10">
    <source>
        <dbReference type="SAM" id="MobiDB-lite"/>
    </source>
</evidence>
<dbReference type="GO" id="GO:0070507">
    <property type="term" value="P:regulation of microtubule cytoskeleton organization"/>
    <property type="evidence" value="ECO:0007669"/>
    <property type="project" value="TreeGrafter"/>
</dbReference>
<keyword evidence="6" id="KW-0206">Cytoskeleton</keyword>